<name>A0A1F5R7T1_9BACT</name>
<gene>
    <name evidence="1" type="ORF">A2024_09135</name>
</gene>
<dbReference type="Proteomes" id="UP000177230">
    <property type="component" value="Unassembled WGS sequence"/>
</dbReference>
<dbReference type="AlphaFoldDB" id="A0A1F5R7T1"/>
<evidence type="ECO:0000313" key="2">
    <source>
        <dbReference type="Proteomes" id="UP000177230"/>
    </source>
</evidence>
<evidence type="ECO:0000313" key="1">
    <source>
        <dbReference type="EMBL" id="OGF10502.1"/>
    </source>
</evidence>
<protein>
    <submittedName>
        <fullName evidence="1">Uncharacterized protein</fullName>
    </submittedName>
</protein>
<dbReference type="EMBL" id="MFFM01000038">
    <property type="protein sequence ID" value="OGF10502.1"/>
    <property type="molecule type" value="Genomic_DNA"/>
</dbReference>
<accession>A0A1F5R7T1</accession>
<proteinExistence type="predicted"/>
<reference evidence="1 2" key="1">
    <citation type="journal article" date="2016" name="Nat. Commun.">
        <title>Thousands of microbial genomes shed light on interconnected biogeochemical processes in an aquifer system.</title>
        <authorList>
            <person name="Anantharaman K."/>
            <person name="Brown C.T."/>
            <person name="Hug L.A."/>
            <person name="Sharon I."/>
            <person name="Castelle C.J."/>
            <person name="Probst A.J."/>
            <person name="Thomas B.C."/>
            <person name="Singh A."/>
            <person name="Wilkins M.J."/>
            <person name="Karaoz U."/>
            <person name="Brodie E.L."/>
            <person name="Williams K.H."/>
            <person name="Hubbard S.S."/>
            <person name="Banfield J.F."/>
        </authorList>
    </citation>
    <scope>NUCLEOTIDE SEQUENCE [LARGE SCALE GENOMIC DNA]</scope>
</reference>
<sequence length="79" mass="9298">MKQNELSQQEQAANMPLSNPDILQFQTLWQELIGERITLAEAAEHGRRLLALYKFVYRPMTAEQYQQLICKSQEDEKNE</sequence>
<comment type="caution">
    <text evidence="1">The sequence shown here is derived from an EMBL/GenBank/DDBJ whole genome shotgun (WGS) entry which is preliminary data.</text>
</comment>
<organism evidence="1 2">
    <name type="scientific">Candidatus Edwardsbacteria bacterium GWF2_54_11</name>
    <dbReference type="NCBI Taxonomy" id="1817851"/>
    <lineage>
        <taxon>Bacteria</taxon>
        <taxon>Candidatus Edwardsiibacteriota</taxon>
    </lineage>
</organism>